<evidence type="ECO:0000313" key="8">
    <source>
        <dbReference type="EMBL" id="CDQ91922.1"/>
    </source>
</evidence>
<evidence type="ECO:0000256" key="2">
    <source>
        <dbReference type="ARBA" id="ARBA00022737"/>
    </source>
</evidence>
<feature type="domain" description="C2H2-type" evidence="7">
    <location>
        <begin position="248"/>
        <end position="276"/>
    </location>
</feature>
<reference evidence="8" key="1">
    <citation type="journal article" date="2014" name="Nat. Commun.">
        <title>The rainbow trout genome provides novel insights into evolution after whole-genome duplication in vertebrates.</title>
        <authorList>
            <person name="Berthelot C."/>
            <person name="Brunet F."/>
            <person name="Chalopin D."/>
            <person name="Juanchich A."/>
            <person name="Bernard M."/>
            <person name="Noel B."/>
            <person name="Bento P."/>
            <person name="Da Silva C."/>
            <person name="Labadie K."/>
            <person name="Alberti A."/>
            <person name="Aury J.M."/>
            <person name="Louis A."/>
            <person name="Dehais P."/>
            <person name="Bardou P."/>
            <person name="Montfort J."/>
            <person name="Klopp C."/>
            <person name="Cabau C."/>
            <person name="Gaspin C."/>
            <person name="Thorgaard G.H."/>
            <person name="Boussaha M."/>
            <person name="Quillet E."/>
            <person name="Guyomard R."/>
            <person name="Galiana D."/>
            <person name="Bobe J."/>
            <person name="Volff J.N."/>
            <person name="Genet C."/>
            <person name="Wincker P."/>
            <person name="Jaillon O."/>
            <person name="Roest Crollius H."/>
            <person name="Guiguen Y."/>
        </authorList>
    </citation>
    <scope>NUCLEOTIDE SEQUENCE [LARGE SCALE GENOMIC DNA]</scope>
</reference>
<dbReference type="Proteomes" id="UP000193380">
    <property type="component" value="Unassembled WGS sequence"/>
</dbReference>
<keyword evidence="1" id="KW-0479">Metal-binding</keyword>
<evidence type="ECO:0000256" key="1">
    <source>
        <dbReference type="ARBA" id="ARBA00022723"/>
    </source>
</evidence>
<dbReference type="AlphaFoldDB" id="A0A060YK24"/>
<dbReference type="Pfam" id="PF00096">
    <property type="entry name" value="zf-C2H2"/>
    <property type="match status" value="2"/>
</dbReference>
<feature type="signal peptide" evidence="6">
    <location>
        <begin position="1"/>
        <end position="18"/>
    </location>
</feature>
<dbReference type="PROSITE" id="PS50157">
    <property type="entry name" value="ZINC_FINGER_C2H2_2"/>
    <property type="match status" value="3"/>
</dbReference>
<sequence>MAKLELLSLFLTERLTSAAQDIYKMLEETFAEYQAEITYVKRENEFLRKQFNANRPRKVNVKRGLRQITRTVSVAVAPPKLKQESSPSLGKEVSQTEEKMQDAWTSQGEEQLQETGTAELMPTTTTHCCSKDNDLGPSKTLPQIQPKPLPSLPIPLLLAQPAQPFQIAQNQAVVLSHQISPLVIQVVKKLFICKDCGKTFRYMSRLKQHTRMAHTQEKPHCCTLCGKCFLTTSKLKTHQLIHTGERPYLCNVCGHCFNQRSNLKVHMQRKHKDVKGV</sequence>
<feature type="domain" description="C2H2-type" evidence="7">
    <location>
        <begin position="191"/>
        <end position="219"/>
    </location>
</feature>
<keyword evidence="3 5" id="KW-0863">Zinc-finger</keyword>
<dbReference type="STRING" id="8022.A0A060YK24"/>
<dbReference type="FunFam" id="3.30.160.60:FF:001732">
    <property type="entry name" value="Zgc:162936"/>
    <property type="match status" value="1"/>
</dbReference>
<accession>A0A060YK24</accession>
<dbReference type="Gene3D" id="3.30.160.60">
    <property type="entry name" value="Classic Zinc Finger"/>
    <property type="match status" value="3"/>
</dbReference>
<keyword evidence="4" id="KW-0862">Zinc</keyword>
<dbReference type="EMBL" id="FR912482">
    <property type="protein sequence ID" value="CDQ91922.1"/>
    <property type="molecule type" value="Genomic_DNA"/>
</dbReference>
<dbReference type="InterPro" id="IPR013087">
    <property type="entry name" value="Znf_C2H2_type"/>
</dbReference>
<dbReference type="GO" id="GO:0045893">
    <property type="term" value="P:positive regulation of DNA-templated transcription"/>
    <property type="evidence" value="ECO:0007669"/>
    <property type="project" value="UniProtKB-ARBA"/>
</dbReference>
<keyword evidence="2" id="KW-0677">Repeat</keyword>
<evidence type="ECO:0000256" key="5">
    <source>
        <dbReference type="PROSITE-ProRule" id="PRU00042"/>
    </source>
</evidence>
<evidence type="ECO:0000313" key="9">
    <source>
        <dbReference type="Proteomes" id="UP000193380"/>
    </source>
</evidence>
<dbReference type="PANTHER" id="PTHR14196">
    <property type="entry name" value="ODD-SKIPPED - RELATED"/>
    <property type="match status" value="1"/>
</dbReference>
<evidence type="ECO:0000256" key="3">
    <source>
        <dbReference type="ARBA" id="ARBA00022771"/>
    </source>
</evidence>
<dbReference type="SMART" id="SM00355">
    <property type="entry name" value="ZnF_C2H2"/>
    <property type="match status" value="3"/>
</dbReference>
<gene>
    <name evidence="8" type="ORF">GSONMT00036777001</name>
</gene>
<dbReference type="FunFam" id="3.30.160.60:FF:000100">
    <property type="entry name" value="Zinc finger 45-like"/>
    <property type="match status" value="1"/>
</dbReference>
<name>A0A060YK24_ONCMY</name>
<dbReference type="FunFam" id="3.30.160.60:FF:000425">
    <property type="entry name" value="PLAG1 like zinc finger 1"/>
    <property type="match status" value="1"/>
</dbReference>
<dbReference type="SUPFAM" id="SSF57667">
    <property type="entry name" value="beta-beta-alpha zinc fingers"/>
    <property type="match status" value="2"/>
</dbReference>
<dbReference type="PANTHER" id="PTHR14196:SF12">
    <property type="entry name" value="ZINC FINGER PROTEIN 208-LIKE"/>
    <property type="match status" value="1"/>
</dbReference>
<evidence type="ECO:0000259" key="7">
    <source>
        <dbReference type="PROSITE" id="PS50157"/>
    </source>
</evidence>
<proteinExistence type="predicted"/>
<dbReference type="GO" id="GO:0005634">
    <property type="term" value="C:nucleus"/>
    <property type="evidence" value="ECO:0007669"/>
    <property type="project" value="TreeGrafter"/>
</dbReference>
<keyword evidence="6" id="KW-0732">Signal</keyword>
<protein>
    <recommendedName>
        <fullName evidence="7">C2H2-type domain-containing protein</fullName>
    </recommendedName>
</protein>
<feature type="domain" description="C2H2-type" evidence="7">
    <location>
        <begin position="220"/>
        <end position="247"/>
    </location>
</feature>
<dbReference type="InterPro" id="IPR050717">
    <property type="entry name" value="C2H2-ZF_Transcription_Reg"/>
</dbReference>
<organism evidence="8 9">
    <name type="scientific">Oncorhynchus mykiss</name>
    <name type="common">Rainbow trout</name>
    <name type="synonym">Salmo gairdneri</name>
    <dbReference type="NCBI Taxonomy" id="8022"/>
    <lineage>
        <taxon>Eukaryota</taxon>
        <taxon>Metazoa</taxon>
        <taxon>Chordata</taxon>
        <taxon>Craniata</taxon>
        <taxon>Vertebrata</taxon>
        <taxon>Euteleostomi</taxon>
        <taxon>Actinopterygii</taxon>
        <taxon>Neopterygii</taxon>
        <taxon>Teleostei</taxon>
        <taxon>Protacanthopterygii</taxon>
        <taxon>Salmoniformes</taxon>
        <taxon>Salmonidae</taxon>
        <taxon>Salmoninae</taxon>
        <taxon>Oncorhynchus</taxon>
    </lineage>
</organism>
<dbReference type="GO" id="GO:0005694">
    <property type="term" value="C:chromosome"/>
    <property type="evidence" value="ECO:0007669"/>
    <property type="project" value="UniProtKB-ARBA"/>
</dbReference>
<dbReference type="GO" id="GO:0008270">
    <property type="term" value="F:zinc ion binding"/>
    <property type="evidence" value="ECO:0007669"/>
    <property type="project" value="UniProtKB-KW"/>
</dbReference>
<dbReference type="PaxDb" id="8022-A0A060YK24"/>
<dbReference type="PROSITE" id="PS00028">
    <property type="entry name" value="ZINC_FINGER_C2H2_1"/>
    <property type="match status" value="3"/>
</dbReference>
<feature type="chain" id="PRO_5001592251" description="C2H2-type domain-containing protein" evidence="6">
    <location>
        <begin position="19"/>
        <end position="277"/>
    </location>
</feature>
<dbReference type="GO" id="GO:0000977">
    <property type="term" value="F:RNA polymerase II transcription regulatory region sequence-specific DNA binding"/>
    <property type="evidence" value="ECO:0007669"/>
    <property type="project" value="TreeGrafter"/>
</dbReference>
<dbReference type="InterPro" id="IPR036236">
    <property type="entry name" value="Znf_C2H2_sf"/>
</dbReference>
<reference evidence="8" key="2">
    <citation type="submission" date="2014-03" db="EMBL/GenBank/DDBJ databases">
        <authorList>
            <person name="Genoscope - CEA"/>
        </authorList>
    </citation>
    <scope>NUCLEOTIDE SEQUENCE</scope>
</reference>
<evidence type="ECO:0000256" key="6">
    <source>
        <dbReference type="SAM" id="SignalP"/>
    </source>
</evidence>
<dbReference type="GO" id="GO:0000981">
    <property type="term" value="F:DNA-binding transcription factor activity, RNA polymerase II-specific"/>
    <property type="evidence" value="ECO:0007669"/>
    <property type="project" value="TreeGrafter"/>
</dbReference>
<evidence type="ECO:0000256" key="4">
    <source>
        <dbReference type="ARBA" id="ARBA00022833"/>
    </source>
</evidence>